<dbReference type="Pfam" id="PF13923">
    <property type="entry name" value="zf-C3HC4_2"/>
    <property type="match status" value="1"/>
</dbReference>
<feature type="region of interest" description="Disordered" evidence="5">
    <location>
        <begin position="1"/>
        <end position="99"/>
    </location>
</feature>
<dbReference type="OrthoDB" id="264917at2759"/>
<feature type="compositionally biased region" description="Basic and acidic residues" evidence="5">
    <location>
        <begin position="26"/>
        <end position="37"/>
    </location>
</feature>
<keyword evidence="2 4" id="KW-0863">Zinc-finger</keyword>
<evidence type="ECO:0000259" key="6">
    <source>
        <dbReference type="PROSITE" id="PS50089"/>
    </source>
</evidence>
<feature type="domain" description="RING-type" evidence="6">
    <location>
        <begin position="358"/>
        <end position="396"/>
    </location>
</feature>
<name>A0A4P9Y6T1_9FUNG</name>
<keyword evidence="1" id="KW-0479">Metal-binding</keyword>
<accession>A0A4P9Y6T1</accession>
<dbReference type="PROSITE" id="PS00518">
    <property type="entry name" value="ZF_RING_1"/>
    <property type="match status" value="1"/>
</dbReference>
<dbReference type="EMBL" id="KZ987792">
    <property type="protein sequence ID" value="RKP14777.1"/>
    <property type="molecule type" value="Genomic_DNA"/>
</dbReference>
<dbReference type="InterPro" id="IPR015947">
    <property type="entry name" value="PUA-like_sf"/>
</dbReference>
<dbReference type="InterPro" id="IPR001841">
    <property type="entry name" value="Znf_RING"/>
</dbReference>
<dbReference type="CDD" id="cd16514">
    <property type="entry name" value="RING-HC_LONFs_rpt2"/>
    <property type="match status" value="1"/>
</dbReference>
<keyword evidence="8" id="KW-1185">Reference proteome</keyword>
<evidence type="ECO:0000256" key="5">
    <source>
        <dbReference type="SAM" id="MobiDB-lite"/>
    </source>
</evidence>
<feature type="compositionally biased region" description="Low complexity" evidence="5">
    <location>
        <begin position="115"/>
        <end position="133"/>
    </location>
</feature>
<sequence length="663" mass="73235">MSLGPTNQALGTPRLPQAYISETDSESCKELLDKPLEGGDVNQCNSSGADLAMNEPGQHQGLPPLPTSFSSGHSHSIPQNAEWTSSESPQYPDVREWWDPETLPGLPSLPLASTSPISSLASPPSISTISSGAWSDDDDVDEVKPSARHSLLVQEALKRIQSEESGSEETKDGMGAVQDENSYFDYYRSPSPTSPPSIRQTTIEENRLDGMIERQVMSDAQCLPPSSPLDCPLCGSLLRQPITLACGWSVCHPCLIASSKDSSFPCYLTRPCPFSIRPRTYVATTSTIDSEYHSDQACWYTEHLVADEALDVVLNNVTSLARAVPREVWQATLGVGEEQGLEDKVMILRSQLAMELECGICYRLLSTPTTTACGHTFCEECLSRSLDHAPRCPSCRAPSPPLTHPRPTLSRALRILLIKVFPPSLLGQDRASADQSGSEEDAADEYVPIFVGSLIMPDQECMLHIFEARYRLMMQRCMAHPNGLQAFGMCVPGTGPNRSHGDYGTWMTIRWVQCLTDGRMIVSAKAGLPFRIISRGIRDRYHTAIIRPLVPGDKDIGVMEEDPMDPLALTKDQGYCYAVRLVSFLNKYFTHPQILEAYGPIPSEEDVESLVWWAAAVLPVSDQQKYPLLMMSRLRNRLSLVTHWSHTLENAWSLPVPTEVIQD</sequence>
<dbReference type="SMART" id="SM00184">
    <property type="entry name" value="RING"/>
    <property type="match status" value="2"/>
</dbReference>
<dbReference type="SMART" id="SM00464">
    <property type="entry name" value="LON"/>
    <property type="match status" value="1"/>
</dbReference>
<dbReference type="InterPro" id="IPR013083">
    <property type="entry name" value="Znf_RING/FYVE/PHD"/>
</dbReference>
<dbReference type="SUPFAM" id="SSF57850">
    <property type="entry name" value="RING/U-box"/>
    <property type="match status" value="2"/>
</dbReference>
<dbReference type="Gene3D" id="3.30.40.10">
    <property type="entry name" value="Zinc/RING finger domain, C3HC4 (zinc finger)"/>
    <property type="match status" value="2"/>
</dbReference>
<evidence type="ECO:0000256" key="4">
    <source>
        <dbReference type="PROSITE-ProRule" id="PRU00175"/>
    </source>
</evidence>
<dbReference type="Gene3D" id="2.30.130.40">
    <property type="entry name" value="LON domain-like"/>
    <property type="match status" value="1"/>
</dbReference>
<evidence type="ECO:0000313" key="7">
    <source>
        <dbReference type="EMBL" id="RKP14777.1"/>
    </source>
</evidence>
<dbReference type="SUPFAM" id="SSF88697">
    <property type="entry name" value="PUA domain-like"/>
    <property type="match status" value="1"/>
</dbReference>
<feature type="region of interest" description="Disordered" evidence="5">
    <location>
        <begin position="115"/>
        <end position="142"/>
    </location>
</feature>
<dbReference type="PROSITE" id="PS50089">
    <property type="entry name" value="ZF_RING_2"/>
    <property type="match status" value="1"/>
</dbReference>
<proteinExistence type="predicted"/>
<dbReference type="PANTHER" id="PTHR23327">
    <property type="entry name" value="RING FINGER PROTEIN 127"/>
    <property type="match status" value="1"/>
</dbReference>
<gene>
    <name evidence="7" type="ORF">BJ684DRAFT_14912</name>
</gene>
<feature type="compositionally biased region" description="Polar residues" evidence="5">
    <location>
        <begin position="1"/>
        <end position="10"/>
    </location>
</feature>
<dbReference type="Pfam" id="PF02190">
    <property type="entry name" value="LON_substr_bdg"/>
    <property type="match status" value="1"/>
</dbReference>
<protein>
    <recommendedName>
        <fullName evidence="6">RING-type domain-containing protein</fullName>
    </recommendedName>
</protein>
<keyword evidence="3" id="KW-0862">Zinc</keyword>
<dbReference type="Proteomes" id="UP000267251">
    <property type="component" value="Unassembled WGS sequence"/>
</dbReference>
<evidence type="ECO:0000256" key="1">
    <source>
        <dbReference type="ARBA" id="ARBA00022723"/>
    </source>
</evidence>
<dbReference type="PANTHER" id="PTHR23327:SF42">
    <property type="entry name" value="LON PEPTIDASE N-TERMINAL DOMAIN AND RING FINGER PROTEIN C14F5.10C"/>
    <property type="match status" value="1"/>
</dbReference>
<dbReference type="AlphaFoldDB" id="A0A4P9Y6T1"/>
<evidence type="ECO:0000256" key="2">
    <source>
        <dbReference type="ARBA" id="ARBA00022771"/>
    </source>
</evidence>
<evidence type="ECO:0000256" key="3">
    <source>
        <dbReference type="ARBA" id="ARBA00022833"/>
    </source>
</evidence>
<feature type="compositionally biased region" description="Polar residues" evidence="5">
    <location>
        <begin position="67"/>
        <end position="89"/>
    </location>
</feature>
<evidence type="ECO:0000313" key="8">
    <source>
        <dbReference type="Proteomes" id="UP000267251"/>
    </source>
</evidence>
<organism evidence="7 8">
    <name type="scientific">Piptocephalis cylindrospora</name>
    <dbReference type="NCBI Taxonomy" id="1907219"/>
    <lineage>
        <taxon>Eukaryota</taxon>
        <taxon>Fungi</taxon>
        <taxon>Fungi incertae sedis</taxon>
        <taxon>Zoopagomycota</taxon>
        <taxon>Zoopagomycotina</taxon>
        <taxon>Zoopagomycetes</taxon>
        <taxon>Zoopagales</taxon>
        <taxon>Piptocephalidaceae</taxon>
        <taxon>Piptocephalis</taxon>
    </lineage>
</organism>
<dbReference type="InterPro" id="IPR046336">
    <property type="entry name" value="Lon_prtase_N_sf"/>
</dbReference>
<dbReference type="InterPro" id="IPR017907">
    <property type="entry name" value="Znf_RING_CS"/>
</dbReference>
<dbReference type="GO" id="GO:0008270">
    <property type="term" value="F:zinc ion binding"/>
    <property type="evidence" value="ECO:0007669"/>
    <property type="project" value="UniProtKB-KW"/>
</dbReference>
<reference evidence="8" key="1">
    <citation type="journal article" date="2018" name="Nat. Microbiol.">
        <title>Leveraging single-cell genomics to expand the fungal tree of life.</title>
        <authorList>
            <person name="Ahrendt S.R."/>
            <person name="Quandt C.A."/>
            <person name="Ciobanu D."/>
            <person name="Clum A."/>
            <person name="Salamov A."/>
            <person name="Andreopoulos B."/>
            <person name="Cheng J.F."/>
            <person name="Woyke T."/>
            <person name="Pelin A."/>
            <person name="Henrissat B."/>
            <person name="Reynolds N.K."/>
            <person name="Benny G.L."/>
            <person name="Smith M.E."/>
            <person name="James T.Y."/>
            <person name="Grigoriev I.V."/>
        </authorList>
    </citation>
    <scope>NUCLEOTIDE SEQUENCE [LARGE SCALE GENOMIC DNA]</scope>
</reference>
<dbReference type="InterPro" id="IPR003111">
    <property type="entry name" value="Lon_prtase_N"/>
</dbReference>